<evidence type="ECO:0000313" key="3">
    <source>
        <dbReference type="Proteomes" id="UP000015101"/>
    </source>
</evidence>
<name>T1FFJ4_HELRO</name>
<reference evidence="3" key="1">
    <citation type="submission" date="2012-12" db="EMBL/GenBank/DDBJ databases">
        <authorList>
            <person name="Hellsten U."/>
            <person name="Grimwood J."/>
            <person name="Chapman J.A."/>
            <person name="Shapiro H."/>
            <person name="Aerts A."/>
            <person name="Otillar R.P."/>
            <person name="Terry A.Y."/>
            <person name="Boore J.L."/>
            <person name="Simakov O."/>
            <person name="Marletaz F."/>
            <person name="Cho S.-J."/>
            <person name="Edsinger-Gonzales E."/>
            <person name="Havlak P."/>
            <person name="Kuo D.-H."/>
            <person name="Larsson T."/>
            <person name="Lv J."/>
            <person name="Arendt D."/>
            <person name="Savage R."/>
            <person name="Osoegawa K."/>
            <person name="de Jong P."/>
            <person name="Lindberg D.R."/>
            <person name="Seaver E.C."/>
            <person name="Weisblat D.A."/>
            <person name="Putnam N.H."/>
            <person name="Grigoriev I.V."/>
            <person name="Rokhsar D.S."/>
        </authorList>
    </citation>
    <scope>NUCLEOTIDE SEQUENCE</scope>
</reference>
<dbReference type="HOGENOM" id="CLU_593515_0_0_1"/>
<gene>
    <name evidence="2" type="primary">20207593</name>
    <name evidence="1" type="ORF">HELRODRAFT_180168</name>
</gene>
<protein>
    <submittedName>
        <fullName evidence="1 2">Uncharacterized protein</fullName>
    </submittedName>
</protein>
<sequence>MKIDNNDNSNTKSRDSIYASKMIVTATAVASTMSTSSSVSVKVPGKANPLSMGFVKLEHPCSTSDDENCSRLSNLWGKPSTTKIICPEKSTNLAVDVGSDSSLKKSINSNSLEIPTSIKTSEQYMKQMKEKFGNSEFPTRKKKLVEMLRLRCSESLFNPEFFTWGRGEPFLADVNTATTVTSSFVTSTDTALSSFASNYINFPSNASILSQGNNNNNNISIYSILTSTSSIISGSSSATVDFNAGGLNINCETSKGNNVNRPIVVATMDTSCYTDSAATTDASTTTNINNCISDINTSITDTNSSVTNTTFDNPVNIAKCNNEPFNLYTNASIAIVSVSKNTTFATNTLPASTTTATATTIATAATTSVAADGAATTAATNEVPIKIILKSYKMRSVMELVQNKRLNIQAIKLLLTSQPNVTASDSNGERKVPCDWSADLNKPHFNASQIPNRNLRKRYCP</sequence>
<proteinExistence type="predicted"/>
<dbReference type="KEGG" id="hro:HELRODRAFT_180168"/>
<dbReference type="GeneID" id="20207593"/>
<evidence type="ECO:0000313" key="2">
    <source>
        <dbReference type="EnsemblMetazoa" id="HelroP180168"/>
    </source>
</evidence>
<dbReference type="RefSeq" id="XP_009027166.1">
    <property type="nucleotide sequence ID" value="XM_009028918.1"/>
</dbReference>
<dbReference type="InParanoid" id="T1FFJ4"/>
<dbReference type="EMBL" id="KB097563">
    <property type="protein sequence ID" value="ESN94816.1"/>
    <property type="molecule type" value="Genomic_DNA"/>
</dbReference>
<accession>T1FFJ4</accession>
<keyword evidence="3" id="KW-1185">Reference proteome</keyword>
<dbReference type="Proteomes" id="UP000015101">
    <property type="component" value="Unassembled WGS sequence"/>
</dbReference>
<reference evidence="2" key="3">
    <citation type="submission" date="2015-06" db="UniProtKB">
        <authorList>
            <consortium name="EnsemblMetazoa"/>
        </authorList>
    </citation>
    <scope>IDENTIFICATION</scope>
</reference>
<dbReference type="AlphaFoldDB" id="T1FFJ4"/>
<organism evidence="2 3">
    <name type="scientific">Helobdella robusta</name>
    <name type="common">Californian leech</name>
    <dbReference type="NCBI Taxonomy" id="6412"/>
    <lineage>
        <taxon>Eukaryota</taxon>
        <taxon>Metazoa</taxon>
        <taxon>Spiralia</taxon>
        <taxon>Lophotrochozoa</taxon>
        <taxon>Annelida</taxon>
        <taxon>Clitellata</taxon>
        <taxon>Hirudinea</taxon>
        <taxon>Rhynchobdellida</taxon>
        <taxon>Glossiphoniidae</taxon>
        <taxon>Helobdella</taxon>
    </lineage>
</organism>
<evidence type="ECO:0000313" key="1">
    <source>
        <dbReference type="EMBL" id="ESN94816.1"/>
    </source>
</evidence>
<reference evidence="1 3" key="2">
    <citation type="journal article" date="2013" name="Nature">
        <title>Insights into bilaterian evolution from three spiralian genomes.</title>
        <authorList>
            <person name="Simakov O."/>
            <person name="Marletaz F."/>
            <person name="Cho S.J."/>
            <person name="Edsinger-Gonzales E."/>
            <person name="Havlak P."/>
            <person name="Hellsten U."/>
            <person name="Kuo D.H."/>
            <person name="Larsson T."/>
            <person name="Lv J."/>
            <person name="Arendt D."/>
            <person name="Savage R."/>
            <person name="Osoegawa K."/>
            <person name="de Jong P."/>
            <person name="Grimwood J."/>
            <person name="Chapman J.A."/>
            <person name="Shapiro H."/>
            <person name="Aerts A."/>
            <person name="Otillar R.P."/>
            <person name="Terry A.Y."/>
            <person name="Boore J.L."/>
            <person name="Grigoriev I.V."/>
            <person name="Lindberg D.R."/>
            <person name="Seaver E.C."/>
            <person name="Weisblat D.A."/>
            <person name="Putnam N.H."/>
            <person name="Rokhsar D.S."/>
        </authorList>
    </citation>
    <scope>NUCLEOTIDE SEQUENCE</scope>
</reference>
<dbReference type="CTD" id="20207593"/>
<dbReference type="EnsemblMetazoa" id="HelroT180168">
    <property type="protein sequence ID" value="HelroP180168"/>
    <property type="gene ID" value="HelroG180168"/>
</dbReference>
<dbReference type="EMBL" id="AMQM01007116">
    <property type="status" value="NOT_ANNOTATED_CDS"/>
    <property type="molecule type" value="Genomic_DNA"/>
</dbReference>